<dbReference type="GO" id="GO:0016020">
    <property type="term" value="C:membrane"/>
    <property type="evidence" value="ECO:0007669"/>
    <property type="project" value="TreeGrafter"/>
</dbReference>
<name>A0A5P8N8Q7_9ASCO</name>
<evidence type="ECO:0000256" key="1">
    <source>
        <dbReference type="ARBA" id="ARBA00004127"/>
    </source>
</evidence>
<comment type="similarity">
    <text evidence="2">Belongs to the major facilitator superfamily.</text>
</comment>
<keyword evidence="4 7" id="KW-0812">Transmembrane</keyword>
<dbReference type="Gene3D" id="1.20.1250.20">
    <property type="entry name" value="MFS general substrate transporter like domains"/>
    <property type="match status" value="2"/>
</dbReference>
<feature type="transmembrane region" description="Helical" evidence="7">
    <location>
        <begin position="141"/>
        <end position="157"/>
    </location>
</feature>
<sequence>MPSSPFLKKADFDFNITENILLQDTPPDSPISFRTPRDESHQEFFDPTASYSVQYQGHTVHIDPIDWRHSSLLVSQIACCFFIFSLAGLADQTIGTLMPMLVEHFHASQTRVTTIFMVGFLGYTTAAFVNEKLHSKFGRRGVLLIGCLGPIITYAINSTHDSLPLFVSVYIIVGFGNGLVGNAVNVFLSSVTDHNEMMGMLHGFYGVGSIISPPLVSWIAANWGYKLFYMILSSLYILAFIGFSMFFKHETKWKYAYNMRSTGEDGVEMEPTSGLDMIKNKMILAFCTYLFFYVGGEISIGSWLLTYLKDMKGLEQLEASIVVSWFWFGLTFGRMSLAFLTKKFRSEYSANKWYGWLSWVTYTVFLMFSMTYDGDNFSLLAKPLVFIAGVFIGPLYPTASVVLFKLLPIHQQVSGVGIASSIGGSGSAVVPFIVGASARSLGFKWLLVIIDIVLFVYCLVWEAVPTLAGIKKSW</sequence>
<feature type="transmembrane region" description="Helical" evidence="7">
    <location>
        <begin position="163"/>
        <end position="188"/>
    </location>
</feature>
<accession>A0A5P8N8Q7</accession>
<dbReference type="SUPFAM" id="SSF103473">
    <property type="entry name" value="MFS general substrate transporter"/>
    <property type="match status" value="1"/>
</dbReference>
<feature type="transmembrane region" description="Helical" evidence="7">
    <location>
        <begin position="443"/>
        <end position="464"/>
    </location>
</feature>
<feature type="transmembrane region" description="Helical" evidence="7">
    <location>
        <begin position="416"/>
        <end position="437"/>
    </location>
</feature>
<dbReference type="InterPro" id="IPR036259">
    <property type="entry name" value="MFS_trans_sf"/>
</dbReference>
<dbReference type="InterPro" id="IPR020846">
    <property type="entry name" value="MFS_dom"/>
</dbReference>
<evidence type="ECO:0000259" key="8">
    <source>
        <dbReference type="PROSITE" id="PS50850"/>
    </source>
</evidence>
<evidence type="ECO:0000313" key="9">
    <source>
        <dbReference type="EMBL" id="QFR37136.1"/>
    </source>
</evidence>
<feature type="transmembrane region" description="Helical" evidence="7">
    <location>
        <begin position="200"/>
        <end position="221"/>
    </location>
</feature>
<dbReference type="GO" id="GO:0012505">
    <property type="term" value="C:endomembrane system"/>
    <property type="evidence" value="ECO:0007669"/>
    <property type="project" value="UniProtKB-SubCell"/>
</dbReference>
<evidence type="ECO:0000256" key="5">
    <source>
        <dbReference type="ARBA" id="ARBA00022989"/>
    </source>
</evidence>
<feature type="transmembrane region" description="Helical" evidence="7">
    <location>
        <begin position="283"/>
        <end position="305"/>
    </location>
</feature>
<dbReference type="InterPro" id="IPR011701">
    <property type="entry name" value="MFS"/>
</dbReference>
<dbReference type="EMBL" id="MK890631">
    <property type="protein sequence ID" value="QFR37136.1"/>
    <property type="molecule type" value="Genomic_DNA"/>
</dbReference>
<evidence type="ECO:0000256" key="6">
    <source>
        <dbReference type="ARBA" id="ARBA00023136"/>
    </source>
</evidence>
<gene>
    <name evidence="9" type="ORF">g3611</name>
</gene>
<keyword evidence="5 7" id="KW-1133">Transmembrane helix</keyword>
<dbReference type="PROSITE" id="PS50850">
    <property type="entry name" value="MFS"/>
    <property type="match status" value="1"/>
</dbReference>
<organism evidence="9">
    <name type="scientific">Cyberlindnera americana</name>
    <dbReference type="NCBI Taxonomy" id="36016"/>
    <lineage>
        <taxon>Eukaryota</taxon>
        <taxon>Fungi</taxon>
        <taxon>Dikarya</taxon>
        <taxon>Ascomycota</taxon>
        <taxon>Saccharomycotina</taxon>
        <taxon>Saccharomycetes</taxon>
        <taxon>Phaffomycetales</taxon>
        <taxon>Phaffomycetaceae</taxon>
        <taxon>Cyberlindnera</taxon>
    </lineage>
</organism>
<comment type="subcellular location">
    <subcellularLocation>
        <location evidence="1">Endomembrane system</location>
        <topology evidence="1">Multi-pass membrane protein</topology>
    </subcellularLocation>
</comment>
<dbReference type="PANTHER" id="PTHR23514:SF3">
    <property type="entry name" value="BYPASS OF STOP CODON PROTEIN 6"/>
    <property type="match status" value="1"/>
</dbReference>
<dbReference type="PANTHER" id="PTHR23514">
    <property type="entry name" value="BYPASS OF STOP CODON PROTEIN 6"/>
    <property type="match status" value="1"/>
</dbReference>
<evidence type="ECO:0000256" key="4">
    <source>
        <dbReference type="ARBA" id="ARBA00022692"/>
    </source>
</evidence>
<dbReference type="Pfam" id="PF07690">
    <property type="entry name" value="MFS_1"/>
    <property type="match status" value="1"/>
</dbReference>
<feature type="transmembrane region" description="Helical" evidence="7">
    <location>
        <begin position="353"/>
        <end position="372"/>
    </location>
</feature>
<keyword evidence="3" id="KW-0813">Transport</keyword>
<feature type="transmembrane region" description="Helical" evidence="7">
    <location>
        <begin position="384"/>
        <end position="404"/>
    </location>
</feature>
<reference evidence="9" key="1">
    <citation type="journal article" date="2019" name="Front. Microbiol.">
        <title>An Overview of Genes From Cyberlindnera americana, a Symbiont Yeast Isolated From the Gut of the Bark Beetle Dendroctonus rhizophagus (Curculionidae: Scolytinae), Involved in the Detoxification Process Using Genome and Transcriptome Data.</title>
        <authorList>
            <person name="Soto-Robles L.V."/>
            <person name="Torres-Banda V."/>
            <person name="Rivera-Orduna F.N."/>
            <person name="Curiel-Quesada E."/>
            <person name="Hidalgo-Lara M.E."/>
            <person name="Zuniga G."/>
        </authorList>
    </citation>
    <scope>NUCLEOTIDE SEQUENCE</scope>
    <source>
        <strain evidence="9">ChDrAdgY46</strain>
    </source>
</reference>
<feature type="transmembrane region" description="Helical" evidence="7">
    <location>
        <begin position="227"/>
        <end position="247"/>
    </location>
</feature>
<proteinExistence type="inferred from homology"/>
<evidence type="ECO:0000256" key="3">
    <source>
        <dbReference type="ARBA" id="ARBA00022448"/>
    </source>
</evidence>
<dbReference type="GO" id="GO:0022857">
    <property type="term" value="F:transmembrane transporter activity"/>
    <property type="evidence" value="ECO:0007669"/>
    <property type="project" value="InterPro"/>
</dbReference>
<feature type="transmembrane region" description="Helical" evidence="7">
    <location>
        <begin position="72"/>
        <end position="90"/>
    </location>
</feature>
<evidence type="ECO:0000256" key="7">
    <source>
        <dbReference type="SAM" id="Phobius"/>
    </source>
</evidence>
<dbReference type="AlphaFoldDB" id="A0A5P8N8Q7"/>
<keyword evidence="6 7" id="KW-0472">Membrane</keyword>
<feature type="transmembrane region" description="Helical" evidence="7">
    <location>
        <begin position="325"/>
        <end position="341"/>
    </location>
</feature>
<feature type="domain" description="Major facilitator superfamily (MFS) profile" evidence="8">
    <location>
        <begin position="71"/>
        <end position="468"/>
    </location>
</feature>
<protein>
    <submittedName>
        <fullName evidence="9">MFS transporter</fullName>
    </submittedName>
</protein>
<dbReference type="InterPro" id="IPR051788">
    <property type="entry name" value="MFS_Transporter"/>
</dbReference>
<evidence type="ECO:0000256" key="2">
    <source>
        <dbReference type="ARBA" id="ARBA00008335"/>
    </source>
</evidence>
<feature type="transmembrane region" description="Helical" evidence="7">
    <location>
        <begin position="110"/>
        <end position="129"/>
    </location>
</feature>